<dbReference type="SUPFAM" id="SSF53474">
    <property type="entry name" value="alpha/beta-Hydrolases"/>
    <property type="match status" value="1"/>
</dbReference>
<feature type="domain" description="Carrier" evidence="4">
    <location>
        <begin position="1003"/>
        <end position="1077"/>
    </location>
</feature>
<dbReference type="SUPFAM" id="SSF47336">
    <property type="entry name" value="ACP-like"/>
    <property type="match status" value="1"/>
</dbReference>
<dbReference type="FunFam" id="3.40.50.12780:FF:000012">
    <property type="entry name" value="Non-ribosomal peptide synthetase"/>
    <property type="match status" value="1"/>
</dbReference>
<comment type="cofactor">
    <cofactor evidence="1">
        <name>pantetheine 4'-phosphate</name>
        <dbReference type="ChEBI" id="CHEBI:47942"/>
    </cofactor>
</comment>
<dbReference type="PROSITE" id="PS00012">
    <property type="entry name" value="PHOSPHOPANTETHEINE"/>
    <property type="match status" value="1"/>
</dbReference>
<dbReference type="InterPro" id="IPR001242">
    <property type="entry name" value="Condensation_dom"/>
</dbReference>
<dbReference type="FunFam" id="3.40.50.980:FF:000001">
    <property type="entry name" value="Non-ribosomal peptide synthetase"/>
    <property type="match status" value="1"/>
</dbReference>
<dbReference type="EMBL" id="PDUD01000001">
    <property type="protein sequence ID" value="PHN08617.1"/>
    <property type="molecule type" value="Genomic_DNA"/>
</dbReference>
<dbReference type="PANTHER" id="PTHR45527">
    <property type="entry name" value="NONRIBOSOMAL PEPTIDE SYNTHETASE"/>
    <property type="match status" value="1"/>
</dbReference>
<dbReference type="InterPro" id="IPR020845">
    <property type="entry name" value="AMP-binding_CS"/>
</dbReference>
<evidence type="ECO:0000313" key="6">
    <source>
        <dbReference type="Proteomes" id="UP000223913"/>
    </source>
</evidence>
<evidence type="ECO:0000256" key="2">
    <source>
        <dbReference type="ARBA" id="ARBA00022450"/>
    </source>
</evidence>
<organism evidence="5 6">
    <name type="scientific">Flavilitoribacter nigricans (strain ATCC 23147 / DSM 23189 / NBRC 102662 / NCIMB 1420 / SS-2)</name>
    <name type="common">Lewinella nigricans</name>
    <dbReference type="NCBI Taxonomy" id="1122177"/>
    <lineage>
        <taxon>Bacteria</taxon>
        <taxon>Pseudomonadati</taxon>
        <taxon>Bacteroidota</taxon>
        <taxon>Saprospiria</taxon>
        <taxon>Saprospirales</taxon>
        <taxon>Lewinellaceae</taxon>
        <taxon>Flavilitoribacter</taxon>
    </lineage>
</organism>
<dbReference type="Pfam" id="PF00550">
    <property type="entry name" value="PP-binding"/>
    <property type="match status" value="1"/>
</dbReference>
<dbReference type="Proteomes" id="UP000223913">
    <property type="component" value="Unassembled WGS sequence"/>
</dbReference>
<dbReference type="InterPro" id="IPR000873">
    <property type="entry name" value="AMP-dep_synth/lig_dom"/>
</dbReference>
<dbReference type="InterPro" id="IPR036736">
    <property type="entry name" value="ACP-like_sf"/>
</dbReference>
<dbReference type="GO" id="GO:0043041">
    <property type="term" value="P:amino acid activation for nonribosomal peptide biosynthetic process"/>
    <property type="evidence" value="ECO:0007669"/>
    <property type="project" value="TreeGrafter"/>
</dbReference>
<dbReference type="Gene3D" id="3.40.50.980">
    <property type="match status" value="2"/>
</dbReference>
<dbReference type="Gene3D" id="1.10.1200.10">
    <property type="entry name" value="ACP-like"/>
    <property type="match status" value="1"/>
</dbReference>
<keyword evidence="3" id="KW-0597">Phosphoprotein</keyword>
<dbReference type="GO" id="GO:0044550">
    <property type="term" value="P:secondary metabolite biosynthetic process"/>
    <property type="evidence" value="ECO:0007669"/>
    <property type="project" value="TreeGrafter"/>
</dbReference>
<dbReference type="PROSITE" id="PS50075">
    <property type="entry name" value="CARRIER"/>
    <property type="match status" value="1"/>
</dbReference>
<name>A0A2D0NJI5_FLAN2</name>
<evidence type="ECO:0000256" key="1">
    <source>
        <dbReference type="ARBA" id="ARBA00001957"/>
    </source>
</evidence>
<dbReference type="GO" id="GO:0005737">
    <property type="term" value="C:cytoplasm"/>
    <property type="evidence" value="ECO:0007669"/>
    <property type="project" value="TreeGrafter"/>
</dbReference>
<dbReference type="Pfam" id="PF00975">
    <property type="entry name" value="Thioesterase"/>
    <property type="match status" value="1"/>
</dbReference>
<accession>A0A2D0NJI5</accession>
<dbReference type="Gene3D" id="3.30.559.30">
    <property type="entry name" value="Nonribosomal peptide synthetase, condensation domain"/>
    <property type="match status" value="1"/>
</dbReference>
<evidence type="ECO:0000313" key="5">
    <source>
        <dbReference type="EMBL" id="PHN08617.1"/>
    </source>
</evidence>
<dbReference type="FunFam" id="2.30.38.10:FF:000001">
    <property type="entry name" value="Non-ribosomal peptide synthetase PvdI"/>
    <property type="match status" value="1"/>
</dbReference>
<sequence>MADDKKVKDQNSALSAWLNRKKTLKPKPGISVQEETIPSVLSYGQHRLWLLQQLYPENPFYQYSHRYRFFGPLDTTVLLQSFRFVLDRHSILRTTFLETPEGVRQVASPEAVPVVKEIDLSAVPPSEQQAKAEAIERETSRKPFTLTEGPLIRLILLKFSEDHHLLLLHIHHIIGDRWSLELINEEVAAHYRAAVKEQDFQPSPLPYQYADYARYQQQNGIADVDLEYWMQQLANPPSALPLPYDFPRSGSPSFSGMTVGRELPDHLSVQLKALSRQLQTTMFVLLLAAFKALLQRYSGERDIMVGSPFFNRDQTDLEKLVGFFNETLVLRSNVSPELGFAELVTALKKTTLDAMAHKQVPFDALVRKLRPERDGGHNPLFQVMFLYNLPVPELDFGAEIRLEEEMIDLEVAKFDLTLYVDEKPDQLFLRLEFASDLFLPVTAESILEQLEELLRGIVADPHRPIRDHALLSAEKEQQILFDWNHTAAPLPEATGIHQLIEEQVQVRPDHPAVIYGAEQLSYRELNERAEKIAAYLSARGVTPNTAVGLYCHRSVNMLSGILGILKTGAAYLPLDPDYPVDRIHFMLSDAGVPIVLCQDGLENNISGVSDIRTESMRAIIEQEVDSTANQIAVTPEDLAYIIYTSGSTGRPKGVPITHGNLIHSTSARFDLYQNDPGVFLLLSSFSFDSSVAGLFWTLCRGGTLLLPPKRIEQDIHQLAGLIHGHQVSHTLLLPSLYQLLLRHSPAKSLGSLQVVMVAGEACSPALVREHFRDLPTADLYNEYGPTEATVWCIAHKIESQDQSSVPIGKPISNTHAYILDEQLRPVPPGLAGTLYIGGHGLTRGYLNRPELTAERFIPHPFSKNEEERIYNTGDLARYTHSGTIEFLGRVDHQVKIRGHRVEPEEIAARLQGANGVSSALVTPQAIGDHSGQPIRLIAYFTGNENIESRELRNFLREQLPDYMIPAAFVHLPEFPRLPNGKINQRALPVPQPDHTGLTGAPEAPAGELEEKLAAIWQEVLQQETIGRHDNFFDIGGDSILSIRIVAKARAVDIELAPNQLFNNQTIAELARSIERADSSQFSTLVRLNKSVDNTPFFCIHSGGAHVHFYQALAQHLEGDRTLYALQPSGLDDSADHHRSIEAMAAHYLDEIRRVQTSGPYHILGTCFSNAVALEMSNQLHQAGEEEIELLIIDSGPAHLTGQAEWGEQATFRRFMDLLKQGDLHRIKRKIMNRIKPVRQSSRTWEAIAAEDQLRDLVESMNEAYARYTWSPFPGRIHFIRSSEFHSRPDKKYHLKQWRKLAGGELNVQVVPGHHLTLFKEPEVRGLARKITECLETVKV</sequence>
<dbReference type="SUPFAM" id="SSF52777">
    <property type="entry name" value="CoA-dependent acyltransferases"/>
    <property type="match status" value="2"/>
</dbReference>
<dbReference type="PROSITE" id="PS00455">
    <property type="entry name" value="AMP_BINDING"/>
    <property type="match status" value="1"/>
</dbReference>
<dbReference type="CDD" id="cd19531">
    <property type="entry name" value="LCL_NRPS-like"/>
    <property type="match status" value="1"/>
</dbReference>
<comment type="caution">
    <text evidence="5">The sequence shown here is derived from an EMBL/GenBank/DDBJ whole genome shotgun (WGS) entry which is preliminary data.</text>
</comment>
<gene>
    <name evidence="5" type="ORF">CRP01_01510</name>
</gene>
<dbReference type="Gene3D" id="2.30.38.10">
    <property type="entry name" value="Luciferase, Domain 3"/>
    <property type="match status" value="1"/>
</dbReference>
<dbReference type="InterPro" id="IPR001031">
    <property type="entry name" value="Thioesterase"/>
</dbReference>
<evidence type="ECO:0000259" key="4">
    <source>
        <dbReference type="PROSITE" id="PS50075"/>
    </source>
</evidence>
<dbReference type="NCBIfam" id="TIGR01733">
    <property type="entry name" value="AA-adenyl-dom"/>
    <property type="match status" value="1"/>
</dbReference>
<keyword evidence="6" id="KW-1185">Reference proteome</keyword>
<protein>
    <recommendedName>
        <fullName evidence="4">Carrier domain-containing protein</fullName>
    </recommendedName>
</protein>
<dbReference type="InterPro" id="IPR023213">
    <property type="entry name" value="CAT-like_dom_sf"/>
</dbReference>
<dbReference type="FunFam" id="1.10.1200.10:FF:000005">
    <property type="entry name" value="Nonribosomal peptide synthetase 1"/>
    <property type="match status" value="1"/>
</dbReference>
<evidence type="ECO:0000256" key="3">
    <source>
        <dbReference type="ARBA" id="ARBA00022553"/>
    </source>
</evidence>
<dbReference type="Pfam" id="PF00501">
    <property type="entry name" value="AMP-binding"/>
    <property type="match status" value="1"/>
</dbReference>
<proteinExistence type="predicted"/>
<dbReference type="InterPro" id="IPR045851">
    <property type="entry name" value="AMP-bd_C_sf"/>
</dbReference>
<dbReference type="Gene3D" id="3.30.300.30">
    <property type="match status" value="1"/>
</dbReference>
<dbReference type="PANTHER" id="PTHR45527:SF1">
    <property type="entry name" value="FATTY ACID SYNTHASE"/>
    <property type="match status" value="1"/>
</dbReference>
<dbReference type="CDD" id="cd05930">
    <property type="entry name" value="A_NRPS"/>
    <property type="match status" value="1"/>
</dbReference>
<dbReference type="OrthoDB" id="4317020at2"/>
<dbReference type="Gene3D" id="3.30.559.10">
    <property type="entry name" value="Chloramphenicol acetyltransferase-like domain"/>
    <property type="match status" value="1"/>
</dbReference>
<dbReference type="SUPFAM" id="SSF56801">
    <property type="entry name" value="Acetyl-CoA synthetase-like"/>
    <property type="match status" value="1"/>
</dbReference>
<dbReference type="InterPro" id="IPR009081">
    <property type="entry name" value="PP-bd_ACP"/>
</dbReference>
<reference evidence="5 6" key="1">
    <citation type="submission" date="2017-10" db="EMBL/GenBank/DDBJ databases">
        <title>The draft genome sequence of Lewinella nigricans NBRC 102662.</title>
        <authorList>
            <person name="Wang K."/>
        </authorList>
    </citation>
    <scope>NUCLEOTIDE SEQUENCE [LARGE SCALE GENOMIC DNA]</scope>
    <source>
        <strain evidence="5 6">NBRC 102662</strain>
    </source>
</reference>
<dbReference type="InterPro" id="IPR029058">
    <property type="entry name" value="AB_hydrolase_fold"/>
</dbReference>
<dbReference type="InterPro" id="IPR006162">
    <property type="entry name" value="Ppantetheine_attach_site"/>
</dbReference>
<dbReference type="Pfam" id="PF00668">
    <property type="entry name" value="Condensation"/>
    <property type="match status" value="1"/>
</dbReference>
<dbReference type="RefSeq" id="WP_099148207.1">
    <property type="nucleotide sequence ID" value="NZ_PDUD01000001.1"/>
</dbReference>
<dbReference type="GO" id="GO:0003824">
    <property type="term" value="F:catalytic activity"/>
    <property type="evidence" value="ECO:0007669"/>
    <property type="project" value="InterPro"/>
</dbReference>
<keyword evidence="2" id="KW-0596">Phosphopantetheine</keyword>
<dbReference type="GO" id="GO:0031177">
    <property type="term" value="F:phosphopantetheine binding"/>
    <property type="evidence" value="ECO:0007669"/>
    <property type="project" value="TreeGrafter"/>
</dbReference>
<dbReference type="InterPro" id="IPR010071">
    <property type="entry name" value="AA_adenyl_dom"/>
</dbReference>
<dbReference type="Gene3D" id="3.40.50.1820">
    <property type="entry name" value="alpha/beta hydrolase"/>
    <property type="match status" value="1"/>
</dbReference>